<evidence type="ECO:0000256" key="2">
    <source>
        <dbReference type="SAM" id="MobiDB-lite"/>
    </source>
</evidence>
<keyword evidence="5" id="KW-1185">Reference proteome</keyword>
<keyword evidence="1" id="KW-0175">Coiled coil</keyword>
<keyword evidence="3" id="KW-0812">Transmembrane</keyword>
<dbReference type="InterPro" id="IPR006927">
    <property type="entry name" value="DUF639"/>
</dbReference>
<keyword evidence="3" id="KW-0472">Membrane</keyword>
<evidence type="ECO:0000256" key="3">
    <source>
        <dbReference type="SAM" id="Phobius"/>
    </source>
</evidence>
<dbReference type="Gramene" id="PSS15810">
    <property type="protein sequence ID" value="PSS15810"/>
    <property type="gene ID" value="CEY00_Acc13303"/>
</dbReference>
<accession>A0A2R6QVN0</accession>
<dbReference type="AlphaFoldDB" id="A0A2R6QVN0"/>
<gene>
    <name evidence="4" type="ORF">CEY00_Acc13303</name>
</gene>
<dbReference type="EMBL" id="NKQK01000012">
    <property type="protein sequence ID" value="PSS15810.1"/>
    <property type="molecule type" value="Genomic_DNA"/>
</dbReference>
<feature type="transmembrane region" description="Helical" evidence="3">
    <location>
        <begin position="571"/>
        <end position="599"/>
    </location>
</feature>
<evidence type="ECO:0000313" key="4">
    <source>
        <dbReference type="EMBL" id="PSS15810.1"/>
    </source>
</evidence>
<reference evidence="5" key="2">
    <citation type="journal article" date="2018" name="BMC Genomics">
        <title>A manually annotated Actinidia chinensis var. chinensis (kiwifruit) genome highlights the challenges associated with draft genomes and gene prediction in plants.</title>
        <authorList>
            <person name="Pilkington S.M."/>
            <person name="Crowhurst R."/>
            <person name="Hilario E."/>
            <person name="Nardozza S."/>
            <person name="Fraser L."/>
            <person name="Peng Y."/>
            <person name="Gunaseelan K."/>
            <person name="Simpson R."/>
            <person name="Tahir J."/>
            <person name="Deroles S.C."/>
            <person name="Templeton K."/>
            <person name="Luo Z."/>
            <person name="Davy M."/>
            <person name="Cheng C."/>
            <person name="McNeilage M."/>
            <person name="Scaglione D."/>
            <person name="Liu Y."/>
            <person name="Zhang Q."/>
            <person name="Datson P."/>
            <person name="De Silva N."/>
            <person name="Gardiner S.E."/>
            <person name="Bassett H."/>
            <person name="Chagne D."/>
            <person name="McCallum J."/>
            <person name="Dzierzon H."/>
            <person name="Deng C."/>
            <person name="Wang Y.Y."/>
            <person name="Barron L."/>
            <person name="Manako K."/>
            <person name="Bowen J."/>
            <person name="Foster T.M."/>
            <person name="Erridge Z.A."/>
            <person name="Tiffin H."/>
            <person name="Waite C.N."/>
            <person name="Davies K.M."/>
            <person name="Grierson E.P."/>
            <person name="Laing W.A."/>
            <person name="Kirk R."/>
            <person name="Chen X."/>
            <person name="Wood M."/>
            <person name="Montefiori M."/>
            <person name="Brummell D.A."/>
            <person name="Schwinn K.E."/>
            <person name="Catanach A."/>
            <person name="Fullerton C."/>
            <person name="Li D."/>
            <person name="Meiyalaghan S."/>
            <person name="Nieuwenhuizen N."/>
            <person name="Read N."/>
            <person name="Prakash R."/>
            <person name="Hunter D."/>
            <person name="Zhang H."/>
            <person name="McKenzie M."/>
            <person name="Knabel M."/>
            <person name="Harris A."/>
            <person name="Allan A.C."/>
            <person name="Gleave A."/>
            <person name="Chen A."/>
            <person name="Janssen B.J."/>
            <person name="Plunkett B."/>
            <person name="Ampomah-Dwamena C."/>
            <person name="Voogd C."/>
            <person name="Leif D."/>
            <person name="Lafferty D."/>
            <person name="Souleyre E.J.F."/>
            <person name="Varkonyi-Gasic E."/>
            <person name="Gambi F."/>
            <person name="Hanley J."/>
            <person name="Yao J.L."/>
            <person name="Cheung J."/>
            <person name="David K.M."/>
            <person name="Warren B."/>
            <person name="Marsh K."/>
            <person name="Snowden K.C."/>
            <person name="Lin-Wang K."/>
            <person name="Brian L."/>
            <person name="Martinez-Sanchez M."/>
            <person name="Wang M."/>
            <person name="Ileperuma N."/>
            <person name="Macnee N."/>
            <person name="Campin R."/>
            <person name="McAtee P."/>
            <person name="Drummond R.S.M."/>
            <person name="Espley R.V."/>
            <person name="Ireland H.S."/>
            <person name="Wu R."/>
            <person name="Atkinson R.G."/>
            <person name="Karunairetnam S."/>
            <person name="Bulley S."/>
            <person name="Chunkath S."/>
            <person name="Hanley Z."/>
            <person name="Storey R."/>
            <person name="Thrimawithana A.H."/>
            <person name="Thomson S."/>
            <person name="David C."/>
            <person name="Testolin R."/>
            <person name="Huang H."/>
            <person name="Hellens R.P."/>
            <person name="Schaffer R.J."/>
        </authorList>
    </citation>
    <scope>NUCLEOTIDE SEQUENCE [LARGE SCALE GENOMIC DNA]</scope>
    <source>
        <strain evidence="5">cv. Red5</strain>
    </source>
</reference>
<dbReference type="OrthoDB" id="1903413at2759"/>
<comment type="caution">
    <text evidence="4">The sequence shown here is derived from an EMBL/GenBank/DDBJ whole genome shotgun (WGS) entry which is preliminary data.</text>
</comment>
<keyword evidence="4" id="KW-0240">DNA-directed RNA polymerase</keyword>
<sequence length="650" mass="73271">MEDLHPWHRKLDTSVDALVEEFEELWKPGMGEYSRKLVEFCCLKALISMCCNIEELINNGSFSRFTFDMMRAWERPSYEDEESYTESVAKEKEEKRAPVEVDDEPGVGEDAFVWLGTQVPLVCDVANGRFTFETPTASTGNRLYFPAYDKYLKEIDKCMKNLQKQAKPKGVELADDEFILHVEGTASTQRVIRHIRGTSWPGRLTLTNYALYFEAAGVLSYEDAIKLDLSKNIEQSVKPAATGPWGAPLFDKAIVYESAELQDPVVLEFPDVASSMRRDHWLALIKEIMLLHQFLSKYNVKSPTQAWEMHARTIFGIIRLHAAREMMRICPPDPKSFLIFALYNELPKGDYVLEEFAESLKKADSGQPCSASSILRCMNVSQPVVLKTEVEGGIEEGISVSGQVENLSSLESAIKQVREEAKETEVAKATVEGLKEEGISDSILVLMELLKPLKTVVPWFQEILTWQRPATTIVVIATSLVVICKEWVGKALVVFLLWAVAKMIWARKEGIGNKRNKIVVCTASDQSAMETIISAQHGLKTARDMVQLANISILKIWSILLGKSPKHTNTVILALTGLTIVLAVVPIKYVLMAIVLCCFTMNSKLGRRMPNDKVRMPNDKGNRRLKEWWDSIPVIPVEVVDKVPKTERHT</sequence>
<feature type="compositionally biased region" description="Basic and acidic residues" evidence="2">
    <location>
        <begin position="88"/>
        <end position="99"/>
    </location>
</feature>
<keyword evidence="4" id="KW-0804">Transcription</keyword>
<protein>
    <submittedName>
        <fullName evidence="4">DNA-directed RNA polymerase</fullName>
    </submittedName>
</protein>
<dbReference type="InParanoid" id="A0A2R6QVN0"/>
<evidence type="ECO:0000256" key="1">
    <source>
        <dbReference type="SAM" id="Coils"/>
    </source>
</evidence>
<dbReference type="GO" id="GO:0000428">
    <property type="term" value="C:DNA-directed RNA polymerase complex"/>
    <property type="evidence" value="ECO:0007669"/>
    <property type="project" value="UniProtKB-KW"/>
</dbReference>
<evidence type="ECO:0000313" key="5">
    <source>
        <dbReference type="Proteomes" id="UP000241394"/>
    </source>
</evidence>
<feature type="coiled-coil region" evidence="1">
    <location>
        <begin position="400"/>
        <end position="437"/>
    </location>
</feature>
<dbReference type="STRING" id="1590841.A0A2R6QVN0"/>
<dbReference type="OMA" id="GFMVWAR"/>
<proteinExistence type="predicted"/>
<dbReference type="PANTHER" id="PTHR31860:SF5">
    <property type="entry name" value="ARGH (DUF639)"/>
    <property type="match status" value="1"/>
</dbReference>
<dbReference type="Proteomes" id="UP000241394">
    <property type="component" value="Chromosome LG12"/>
</dbReference>
<reference evidence="4 5" key="1">
    <citation type="submission" date="2017-07" db="EMBL/GenBank/DDBJ databases">
        <title>An improved, manually edited Actinidia chinensis var. chinensis (kiwifruit) genome highlights the challenges associated with draft genomes and gene prediction in plants.</title>
        <authorList>
            <person name="Pilkington S."/>
            <person name="Crowhurst R."/>
            <person name="Hilario E."/>
            <person name="Nardozza S."/>
            <person name="Fraser L."/>
            <person name="Peng Y."/>
            <person name="Gunaseelan K."/>
            <person name="Simpson R."/>
            <person name="Tahir J."/>
            <person name="Deroles S."/>
            <person name="Templeton K."/>
            <person name="Luo Z."/>
            <person name="Davy M."/>
            <person name="Cheng C."/>
            <person name="Mcneilage M."/>
            <person name="Scaglione D."/>
            <person name="Liu Y."/>
            <person name="Zhang Q."/>
            <person name="Datson P."/>
            <person name="De Silva N."/>
            <person name="Gardiner S."/>
            <person name="Bassett H."/>
            <person name="Chagne D."/>
            <person name="Mccallum J."/>
            <person name="Dzierzon H."/>
            <person name="Deng C."/>
            <person name="Wang Y.-Y."/>
            <person name="Barron N."/>
            <person name="Manako K."/>
            <person name="Bowen J."/>
            <person name="Foster T."/>
            <person name="Erridge Z."/>
            <person name="Tiffin H."/>
            <person name="Waite C."/>
            <person name="Davies K."/>
            <person name="Grierson E."/>
            <person name="Laing W."/>
            <person name="Kirk R."/>
            <person name="Chen X."/>
            <person name="Wood M."/>
            <person name="Montefiori M."/>
            <person name="Brummell D."/>
            <person name="Schwinn K."/>
            <person name="Catanach A."/>
            <person name="Fullerton C."/>
            <person name="Li D."/>
            <person name="Meiyalaghan S."/>
            <person name="Nieuwenhuizen N."/>
            <person name="Read N."/>
            <person name="Prakash R."/>
            <person name="Hunter D."/>
            <person name="Zhang H."/>
            <person name="Mckenzie M."/>
            <person name="Knabel M."/>
            <person name="Harris A."/>
            <person name="Allan A."/>
            <person name="Chen A."/>
            <person name="Janssen B."/>
            <person name="Plunkett B."/>
            <person name="Dwamena C."/>
            <person name="Voogd C."/>
            <person name="Leif D."/>
            <person name="Lafferty D."/>
            <person name="Souleyre E."/>
            <person name="Varkonyi-Gasic E."/>
            <person name="Gambi F."/>
            <person name="Hanley J."/>
            <person name="Yao J.-L."/>
            <person name="Cheung J."/>
            <person name="David K."/>
            <person name="Warren B."/>
            <person name="Marsh K."/>
            <person name="Snowden K."/>
            <person name="Lin-Wang K."/>
            <person name="Brian L."/>
            <person name="Martinez-Sanchez M."/>
            <person name="Wang M."/>
            <person name="Ileperuma N."/>
            <person name="Macnee N."/>
            <person name="Campin R."/>
            <person name="Mcatee P."/>
            <person name="Drummond R."/>
            <person name="Espley R."/>
            <person name="Ireland H."/>
            <person name="Wu R."/>
            <person name="Atkinson R."/>
            <person name="Karunairetnam S."/>
            <person name="Bulley S."/>
            <person name="Chunkath S."/>
            <person name="Hanley Z."/>
            <person name="Storey R."/>
            <person name="Thrimawithana A."/>
            <person name="Thomson S."/>
            <person name="David C."/>
            <person name="Testolin R."/>
        </authorList>
    </citation>
    <scope>NUCLEOTIDE SEQUENCE [LARGE SCALE GENOMIC DNA]</scope>
    <source>
        <strain evidence="5">cv. Red5</strain>
        <tissue evidence="4">Young leaf</tissue>
    </source>
</reference>
<keyword evidence="3" id="KW-1133">Transmembrane helix</keyword>
<name>A0A2R6QVN0_ACTCC</name>
<organism evidence="4 5">
    <name type="scientific">Actinidia chinensis var. chinensis</name>
    <name type="common">Chinese soft-hair kiwi</name>
    <dbReference type="NCBI Taxonomy" id="1590841"/>
    <lineage>
        <taxon>Eukaryota</taxon>
        <taxon>Viridiplantae</taxon>
        <taxon>Streptophyta</taxon>
        <taxon>Embryophyta</taxon>
        <taxon>Tracheophyta</taxon>
        <taxon>Spermatophyta</taxon>
        <taxon>Magnoliopsida</taxon>
        <taxon>eudicotyledons</taxon>
        <taxon>Gunneridae</taxon>
        <taxon>Pentapetalae</taxon>
        <taxon>asterids</taxon>
        <taxon>Ericales</taxon>
        <taxon>Actinidiaceae</taxon>
        <taxon>Actinidia</taxon>
    </lineage>
</organism>
<feature type="region of interest" description="Disordered" evidence="2">
    <location>
        <begin position="82"/>
        <end position="102"/>
    </location>
</feature>
<dbReference type="PANTHER" id="PTHR31860">
    <property type="entry name" value="HEAT-INDUCIBLE TRANSCRIPTION REPRESSOR (DUF639)-RELATED"/>
    <property type="match status" value="1"/>
</dbReference>
<dbReference type="Pfam" id="PF04842">
    <property type="entry name" value="DUF639"/>
    <property type="match status" value="1"/>
</dbReference>